<evidence type="ECO:0000256" key="3">
    <source>
        <dbReference type="ARBA" id="ARBA00023274"/>
    </source>
</evidence>
<dbReference type="Proteomes" id="UP000266089">
    <property type="component" value="Unassembled WGS sequence"/>
</dbReference>
<comment type="caution">
    <text evidence="6">The sequence shown here is derived from an EMBL/GenBank/DDBJ whole genome shotgun (WGS) entry which is preliminary data.</text>
</comment>
<dbReference type="FunFam" id="1.10.287.310:FF:000001">
    <property type="entry name" value="50S ribosomal protein L29"/>
    <property type="match status" value="1"/>
</dbReference>
<dbReference type="PROSITE" id="PS00579">
    <property type="entry name" value="RIBOSOMAL_L29"/>
    <property type="match status" value="1"/>
</dbReference>
<dbReference type="GO" id="GO:0022625">
    <property type="term" value="C:cytosolic large ribosomal subunit"/>
    <property type="evidence" value="ECO:0007669"/>
    <property type="project" value="TreeGrafter"/>
</dbReference>
<dbReference type="PANTHER" id="PTHR10916">
    <property type="entry name" value="60S RIBOSOMAL PROTEIN L35/50S RIBOSOMAL PROTEIN L29"/>
    <property type="match status" value="1"/>
</dbReference>
<dbReference type="InterPro" id="IPR001854">
    <property type="entry name" value="Ribosomal_uL29"/>
</dbReference>
<dbReference type="NCBIfam" id="TIGR00012">
    <property type="entry name" value="L29"/>
    <property type="match status" value="1"/>
</dbReference>
<evidence type="ECO:0000256" key="4">
    <source>
        <dbReference type="ARBA" id="ARBA00035204"/>
    </source>
</evidence>
<dbReference type="AlphaFoldDB" id="A0A399E083"/>
<evidence type="ECO:0000313" key="7">
    <source>
        <dbReference type="Proteomes" id="UP000266089"/>
    </source>
</evidence>
<dbReference type="RefSeq" id="WP_119361641.1">
    <property type="nucleotide sequence ID" value="NZ_JBHSXZ010000037.1"/>
</dbReference>
<evidence type="ECO:0000256" key="5">
    <source>
        <dbReference type="HAMAP-Rule" id="MF_00374"/>
    </source>
</evidence>
<dbReference type="EMBL" id="QWKX01000031">
    <property type="protein sequence ID" value="RIH77098.1"/>
    <property type="molecule type" value="Genomic_DNA"/>
</dbReference>
<name>A0A399E083_9DEIN</name>
<keyword evidence="3 5" id="KW-0687">Ribonucleoprotein</keyword>
<dbReference type="OrthoDB" id="9815192at2"/>
<evidence type="ECO:0000256" key="1">
    <source>
        <dbReference type="ARBA" id="ARBA00009254"/>
    </source>
</evidence>
<comment type="similarity">
    <text evidence="1 5">Belongs to the universal ribosomal protein uL29 family.</text>
</comment>
<dbReference type="Pfam" id="PF00831">
    <property type="entry name" value="Ribosomal_L29"/>
    <property type="match status" value="1"/>
</dbReference>
<accession>A0A399E083</accession>
<dbReference type="InterPro" id="IPR018254">
    <property type="entry name" value="Ribosomal_uL29_CS"/>
</dbReference>
<organism evidence="6 7">
    <name type="scientific">Meiothermus taiwanensis</name>
    <dbReference type="NCBI Taxonomy" id="172827"/>
    <lineage>
        <taxon>Bacteria</taxon>
        <taxon>Thermotogati</taxon>
        <taxon>Deinococcota</taxon>
        <taxon>Deinococci</taxon>
        <taxon>Thermales</taxon>
        <taxon>Thermaceae</taxon>
        <taxon>Meiothermus</taxon>
    </lineage>
</organism>
<dbReference type="GO" id="GO:0003735">
    <property type="term" value="F:structural constituent of ribosome"/>
    <property type="evidence" value="ECO:0007669"/>
    <property type="project" value="InterPro"/>
</dbReference>
<dbReference type="HAMAP" id="MF_00374">
    <property type="entry name" value="Ribosomal_uL29"/>
    <property type="match status" value="1"/>
</dbReference>
<dbReference type="CDD" id="cd00427">
    <property type="entry name" value="Ribosomal_L29_HIP"/>
    <property type="match status" value="1"/>
</dbReference>
<protein>
    <recommendedName>
        <fullName evidence="4 5">Large ribosomal subunit protein uL29</fullName>
    </recommendedName>
</protein>
<evidence type="ECO:0000313" key="6">
    <source>
        <dbReference type="EMBL" id="RIH77098.1"/>
    </source>
</evidence>
<proteinExistence type="inferred from homology"/>
<keyword evidence="2 5" id="KW-0689">Ribosomal protein</keyword>
<dbReference type="Gene3D" id="1.10.287.310">
    <property type="match status" value="1"/>
</dbReference>
<gene>
    <name evidence="5 6" type="primary">rpmC</name>
    <name evidence="6" type="ORF">Mcate_01460</name>
</gene>
<dbReference type="GO" id="GO:0006412">
    <property type="term" value="P:translation"/>
    <property type="evidence" value="ECO:0007669"/>
    <property type="project" value="UniProtKB-UniRule"/>
</dbReference>
<dbReference type="PANTHER" id="PTHR10916:SF0">
    <property type="entry name" value="LARGE RIBOSOMAL SUBUNIT PROTEIN UL29C"/>
    <property type="match status" value="1"/>
</dbReference>
<dbReference type="InterPro" id="IPR036049">
    <property type="entry name" value="Ribosomal_uL29_sf"/>
</dbReference>
<evidence type="ECO:0000256" key="2">
    <source>
        <dbReference type="ARBA" id="ARBA00022980"/>
    </source>
</evidence>
<dbReference type="SUPFAM" id="SSF46561">
    <property type="entry name" value="Ribosomal protein L29 (L29p)"/>
    <property type="match status" value="1"/>
</dbReference>
<dbReference type="InterPro" id="IPR050063">
    <property type="entry name" value="Ribosomal_protein_uL29"/>
</dbReference>
<sequence>MPTTKPSELRKLSVAELQKRIQDTKKELMELRFQASIGQLDKNHRVSEARREIARMMTVLGEKVKEQAPRAKKA</sequence>
<reference evidence="6 7" key="1">
    <citation type="submission" date="2018-08" db="EMBL/GenBank/DDBJ databases">
        <title>Meiothermus cateniformans JCM 15151 genome sequencing project.</title>
        <authorList>
            <person name="Da Costa M.S."/>
            <person name="Albuquerque L."/>
            <person name="Raposo P."/>
            <person name="Froufe H.J.C."/>
            <person name="Barroso C.S."/>
            <person name="Egas C."/>
        </authorList>
    </citation>
    <scope>NUCLEOTIDE SEQUENCE [LARGE SCALE GENOMIC DNA]</scope>
    <source>
        <strain evidence="6 7">JCM 15151</strain>
    </source>
</reference>